<proteinExistence type="predicted"/>
<dbReference type="GO" id="GO:0045214">
    <property type="term" value="P:sarcomere organization"/>
    <property type="evidence" value="ECO:0007669"/>
    <property type="project" value="TreeGrafter"/>
</dbReference>
<reference evidence="2" key="1">
    <citation type="submission" date="2022-01" db="EMBL/GenBank/DDBJ databases">
        <authorList>
            <person name="King R."/>
        </authorList>
    </citation>
    <scope>NUCLEOTIDE SEQUENCE</scope>
</reference>
<protein>
    <submittedName>
        <fullName evidence="2">Uncharacterized protein</fullName>
    </submittedName>
</protein>
<evidence type="ECO:0000313" key="2">
    <source>
        <dbReference type="EMBL" id="CAG9765946.1"/>
    </source>
</evidence>
<dbReference type="GO" id="GO:0008307">
    <property type="term" value="F:structural constituent of muscle"/>
    <property type="evidence" value="ECO:0007669"/>
    <property type="project" value="TreeGrafter"/>
</dbReference>
<dbReference type="AlphaFoldDB" id="A0A9N9MNN2"/>
<evidence type="ECO:0000313" key="3">
    <source>
        <dbReference type="Proteomes" id="UP001152799"/>
    </source>
</evidence>
<gene>
    <name evidence="2" type="ORF">CEUTPL_LOCUS6541</name>
</gene>
<name>A0A9N9MNN2_9CUCU</name>
<accession>A0A9N9MNN2</accession>
<keyword evidence="3" id="KW-1185">Reference proteome</keyword>
<dbReference type="GO" id="GO:0060537">
    <property type="term" value="P:muscle tissue development"/>
    <property type="evidence" value="ECO:0007669"/>
    <property type="project" value="TreeGrafter"/>
</dbReference>
<dbReference type="GO" id="GO:0042805">
    <property type="term" value="F:actinin binding"/>
    <property type="evidence" value="ECO:0007669"/>
    <property type="project" value="TreeGrafter"/>
</dbReference>
<dbReference type="Gene3D" id="2.10.110.10">
    <property type="entry name" value="Cysteine Rich Protein"/>
    <property type="match status" value="1"/>
</dbReference>
<keyword evidence="1" id="KW-0677">Repeat</keyword>
<dbReference type="GO" id="GO:0030018">
    <property type="term" value="C:Z disc"/>
    <property type="evidence" value="ECO:0007669"/>
    <property type="project" value="TreeGrafter"/>
</dbReference>
<sequence length="256" mass="28939">MHAMNTMCEGLEELANVRLETDQHVDASDSRMKRDMQDINELHEWFLSHDPFPEVTKIISVASGVVGNNLINYHNTREVVTAFINKMTGQTFNNIKLKRAYKVLPLLAMSSTIKVHDKTAPMDPILLFQRMSITETFEDELKRKIQIYNPDTTSINALLGQGCPRCGGLVFAVEQQLAKATIWHKKYFNYCTEYHRPLDSTLACDGPDKEVHCCACYAKLFGPKGCFNCADCSRSLDSTNQNNGPNGKIYCRGRYG</sequence>
<organism evidence="2 3">
    <name type="scientific">Ceutorhynchus assimilis</name>
    <name type="common">cabbage seed weevil</name>
    <dbReference type="NCBI Taxonomy" id="467358"/>
    <lineage>
        <taxon>Eukaryota</taxon>
        <taxon>Metazoa</taxon>
        <taxon>Ecdysozoa</taxon>
        <taxon>Arthropoda</taxon>
        <taxon>Hexapoda</taxon>
        <taxon>Insecta</taxon>
        <taxon>Pterygota</taxon>
        <taxon>Neoptera</taxon>
        <taxon>Endopterygota</taxon>
        <taxon>Coleoptera</taxon>
        <taxon>Polyphaga</taxon>
        <taxon>Cucujiformia</taxon>
        <taxon>Curculionidae</taxon>
        <taxon>Ceutorhynchinae</taxon>
        <taxon>Ceutorhynchus</taxon>
    </lineage>
</organism>
<dbReference type="PANTHER" id="PTHR24215">
    <property type="entry name" value="RHO-GTPASE-ACTIVATING PROTEIN LRG1"/>
    <property type="match status" value="1"/>
</dbReference>
<evidence type="ECO:0000256" key="1">
    <source>
        <dbReference type="ARBA" id="ARBA00022737"/>
    </source>
</evidence>
<dbReference type="Proteomes" id="UP001152799">
    <property type="component" value="Chromosome 3"/>
</dbReference>
<dbReference type="OrthoDB" id="6736769at2759"/>
<dbReference type="EMBL" id="OU892279">
    <property type="protein sequence ID" value="CAG9765946.1"/>
    <property type="molecule type" value="Genomic_DNA"/>
</dbReference>
<dbReference type="SUPFAM" id="SSF57716">
    <property type="entry name" value="Glucocorticoid receptor-like (DNA-binding domain)"/>
    <property type="match status" value="1"/>
</dbReference>
<dbReference type="PANTHER" id="PTHR24215:SF35">
    <property type="entry name" value="MUSCLE LIM PROTEIN MLP84B"/>
    <property type="match status" value="1"/>
</dbReference>
<dbReference type="GO" id="GO:0005634">
    <property type="term" value="C:nucleus"/>
    <property type="evidence" value="ECO:0007669"/>
    <property type="project" value="TreeGrafter"/>
</dbReference>